<dbReference type="EMBL" id="MT142051">
    <property type="protein sequence ID" value="QJA73771.1"/>
    <property type="molecule type" value="Genomic_DNA"/>
</dbReference>
<feature type="coiled-coil region" evidence="1">
    <location>
        <begin position="14"/>
        <end position="41"/>
    </location>
</feature>
<sequence length="123" mass="14424">MDGSWEGDEGWKMYTEGEREMETQKQRIDRIELELGDLRGALEDIRYFIDESLVPLLGVMPDLERVVWHYRSEIISGRFEDWHDWAVRKLKQPLSIGEISALRRDLIAIFSLMPGRERDGASD</sequence>
<dbReference type="AlphaFoldDB" id="A0A6M3JWM3"/>
<protein>
    <submittedName>
        <fullName evidence="2">Uncharacterized protein</fullName>
    </submittedName>
</protein>
<reference evidence="2" key="1">
    <citation type="submission" date="2020-03" db="EMBL/GenBank/DDBJ databases">
        <title>The deep terrestrial virosphere.</title>
        <authorList>
            <person name="Holmfeldt K."/>
            <person name="Nilsson E."/>
            <person name="Simone D."/>
            <person name="Lopez-Fernandez M."/>
            <person name="Wu X."/>
            <person name="de Brujin I."/>
            <person name="Lundin D."/>
            <person name="Andersson A."/>
            <person name="Bertilsson S."/>
            <person name="Dopson M."/>
        </authorList>
    </citation>
    <scope>NUCLEOTIDE SEQUENCE</scope>
    <source>
        <strain evidence="2">MM415A02254</strain>
        <strain evidence="3">MM415B02764</strain>
    </source>
</reference>
<evidence type="ECO:0000313" key="2">
    <source>
        <dbReference type="EMBL" id="QJA73771.1"/>
    </source>
</evidence>
<evidence type="ECO:0000313" key="3">
    <source>
        <dbReference type="EMBL" id="QJA88435.1"/>
    </source>
</evidence>
<evidence type="ECO:0000256" key="1">
    <source>
        <dbReference type="SAM" id="Coils"/>
    </source>
</evidence>
<organism evidence="2">
    <name type="scientific">viral metagenome</name>
    <dbReference type="NCBI Taxonomy" id="1070528"/>
    <lineage>
        <taxon>unclassified sequences</taxon>
        <taxon>metagenomes</taxon>
        <taxon>organismal metagenomes</taxon>
    </lineage>
</organism>
<name>A0A6M3JWM3_9ZZZZ</name>
<dbReference type="EMBL" id="MT142778">
    <property type="protein sequence ID" value="QJA88435.1"/>
    <property type="molecule type" value="Genomic_DNA"/>
</dbReference>
<proteinExistence type="predicted"/>
<gene>
    <name evidence="2" type="ORF">MM415A02254_0014</name>
    <name evidence="3" type="ORF">MM415B02764_0002</name>
</gene>
<keyword evidence="1" id="KW-0175">Coiled coil</keyword>
<accession>A0A6M3JWM3</accession>